<feature type="domain" description="HTH cro/C1-type" evidence="2">
    <location>
        <begin position="16"/>
        <end position="70"/>
    </location>
</feature>
<keyword evidence="1" id="KW-0238">DNA-binding</keyword>
<geneLocation type="plasmid" evidence="4">
    <name>psms3-1</name>
</geneLocation>
<dbReference type="InterPro" id="IPR011051">
    <property type="entry name" value="RmlC_Cupin_sf"/>
</dbReference>
<name>A0A222EB05_9RHOB</name>
<evidence type="ECO:0000259" key="2">
    <source>
        <dbReference type="PROSITE" id="PS50943"/>
    </source>
</evidence>
<reference evidence="3 4" key="1">
    <citation type="submission" date="2017-07" db="EMBL/GenBank/DDBJ databases">
        <title>Genome Sequence of Antarctobacter heliothermus Strain SMS3 Isolated from a culture of the Diatom Skeletonema marinoi.</title>
        <authorList>
            <person name="Topel M."/>
            <person name="Pinder M.I.M."/>
            <person name="Johansson O.N."/>
            <person name="Kourtchenko O."/>
            <person name="Godhe A."/>
            <person name="Clarke A.K."/>
        </authorList>
    </citation>
    <scope>NUCLEOTIDE SEQUENCE [LARGE SCALE GENOMIC DNA]</scope>
    <source>
        <strain evidence="3 4">SMS3</strain>
        <plasmid evidence="4">Plasmid psms3-1</plasmid>
    </source>
</reference>
<evidence type="ECO:0000313" key="4">
    <source>
        <dbReference type="Proteomes" id="UP000203589"/>
    </source>
</evidence>
<dbReference type="Gene3D" id="1.10.260.40">
    <property type="entry name" value="lambda repressor-like DNA-binding domains"/>
    <property type="match status" value="1"/>
</dbReference>
<dbReference type="RefSeq" id="WP_368074450.1">
    <property type="nucleotide sequence ID" value="NZ_CP022541.1"/>
</dbReference>
<dbReference type="InterPro" id="IPR001387">
    <property type="entry name" value="Cro/C1-type_HTH"/>
</dbReference>
<protein>
    <submittedName>
        <fullName evidence="3">HTH-type transcriptional regulator PuuR</fullName>
    </submittedName>
</protein>
<gene>
    <name evidence="3" type="primary">puuR</name>
    <name evidence="3" type="ORF">ANTHELSMS3_04856</name>
</gene>
<dbReference type="Pfam" id="PF01381">
    <property type="entry name" value="HTH_3"/>
    <property type="match status" value="1"/>
</dbReference>
<organism evidence="3 4">
    <name type="scientific">Antarctobacter heliothermus</name>
    <dbReference type="NCBI Taxonomy" id="74033"/>
    <lineage>
        <taxon>Bacteria</taxon>
        <taxon>Pseudomonadati</taxon>
        <taxon>Pseudomonadota</taxon>
        <taxon>Alphaproteobacteria</taxon>
        <taxon>Rhodobacterales</taxon>
        <taxon>Roseobacteraceae</taxon>
        <taxon>Antarctobacter</taxon>
    </lineage>
</organism>
<evidence type="ECO:0000256" key="1">
    <source>
        <dbReference type="ARBA" id="ARBA00023125"/>
    </source>
</evidence>
<dbReference type="CDD" id="cd02209">
    <property type="entry name" value="cupin_XRE_C"/>
    <property type="match status" value="1"/>
</dbReference>
<dbReference type="SMART" id="SM00530">
    <property type="entry name" value="HTH_XRE"/>
    <property type="match status" value="1"/>
</dbReference>
<dbReference type="CDD" id="cd00093">
    <property type="entry name" value="HTH_XRE"/>
    <property type="match status" value="1"/>
</dbReference>
<dbReference type="PANTHER" id="PTHR46797">
    <property type="entry name" value="HTH-TYPE TRANSCRIPTIONAL REGULATOR"/>
    <property type="match status" value="1"/>
</dbReference>
<dbReference type="KEGG" id="aht:ANTHELSMS3_04856"/>
<dbReference type="InterPro" id="IPR014710">
    <property type="entry name" value="RmlC-like_jellyroll"/>
</dbReference>
<dbReference type="InterPro" id="IPR013096">
    <property type="entry name" value="Cupin_2"/>
</dbReference>
<dbReference type="InterPro" id="IPR050807">
    <property type="entry name" value="TransReg_Diox_bact_type"/>
</dbReference>
<sequence>MDASAEDNDAWIGGMIRARRQKLDLTLQEVSEAAGISTGYLSLIERDKSTPTLTTLSRIAAALGVGIEHFVGKPQPADCITRAGNRPQFLMGSAQVRYERLGAVFPGSELSCFILDIDPGYVSDEVSHPGEETFYILSGQLQLTLDGERMALNAGDSAHYDSTRLHGWSNPYEDPARVLWTGTIDLFGDRAQDQSNGPSAPAGARIGAVSGPAKVAFGAGNTLRGVVPGLMQDIHGCDQRTVLEDRQIDHRPAA</sequence>
<dbReference type="PANTHER" id="PTHR46797:SF1">
    <property type="entry name" value="METHYLPHOSPHONATE SYNTHASE"/>
    <property type="match status" value="1"/>
</dbReference>
<evidence type="ECO:0000313" key="3">
    <source>
        <dbReference type="EMBL" id="ASP23248.1"/>
    </source>
</evidence>
<dbReference type="GO" id="GO:0003700">
    <property type="term" value="F:DNA-binding transcription factor activity"/>
    <property type="evidence" value="ECO:0007669"/>
    <property type="project" value="TreeGrafter"/>
</dbReference>
<dbReference type="InterPro" id="IPR010982">
    <property type="entry name" value="Lambda_DNA-bd_dom_sf"/>
</dbReference>
<dbReference type="Pfam" id="PF07883">
    <property type="entry name" value="Cupin_2"/>
    <property type="match status" value="1"/>
</dbReference>
<keyword evidence="3" id="KW-0614">Plasmid</keyword>
<dbReference type="Gene3D" id="2.60.120.10">
    <property type="entry name" value="Jelly Rolls"/>
    <property type="match status" value="1"/>
</dbReference>
<dbReference type="SUPFAM" id="SSF51182">
    <property type="entry name" value="RmlC-like cupins"/>
    <property type="match status" value="1"/>
</dbReference>
<proteinExistence type="predicted"/>
<keyword evidence="4" id="KW-1185">Reference proteome</keyword>
<dbReference type="Proteomes" id="UP000203589">
    <property type="component" value="Plasmid pSMS3-1"/>
</dbReference>
<dbReference type="GO" id="GO:0005829">
    <property type="term" value="C:cytosol"/>
    <property type="evidence" value="ECO:0007669"/>
    <property type="project" value="TreeGrafter"/>
</dbReference>
<dbReference type="EMBL" id="CP022541">
    <property type="protein sequence ID" value="ASP23248.1"/>
    <property type="molecule type" value="Genomic_DNA"/>
</dbReference>
<dbReference type="GO" id="GO:0003677">
    <property type="term" value="F:DNA binding"/>
    <property type="evidence" value="ECO:0007669"/>
    <property type="project" value="UniProtKB-KW"/>
</dbReference>
<accession>A0A222EB05</accession>
<dbReference type="SUPFAM" id="SSF47413">
    <property type="entry name" value="lambda repressor-like DNA-binding domains"/>
    <property type="match status" value="1"/>
</dbReference>
<dbReference type="PROSITE" id="PS50943">
    <property type="entry name" value="HTH_CROC1"/>
    <property type="match status" value="1"/>
</dbReference>
<dbReference type="AlphaFoldDB" id="A0A222EB05"/>